<accession>A0A8J5QCH4</accession>
<dbReference type="EMBL" id="JAGSYN010000120">
    <property type="protein sequence ID" value="KAG7663734.1"/>
    <property type="molecule type" value="Genomic_DNA"/>
</dbReference>
<organism evidence="1 2">
    <name type="scientific">[Candida] subhashii</name>
    <dbReference type="NCBI Taxonomy" id="561895"/>
    <lineage>
        <taxon>Eukaryota</taxon>
        <taxon>Fungi</taxon>
        <taxon>Dikarya</taxon>
        <taxon>Ascomycota</taxon>
        <taxon>Saccharomycotina</taxon>
        <taxon>Pichiomycetes</taxon>
        <taxon>Debaryomycetaceae</taxon>
        <taxon>Spathaspora</taxon>
    </lineage>
</organism>
<dbReference type="OrthoDB" id="4019681at2759"/>
<proteinExistence type="predicted"/>
<keyword evidence="2" id="KW-1185">Reference proteome</keyword>
<evidence type="ECO:0000313" key="1">
    <source>
        <dbReference type="EMBL" id="KAG7663734.1"/>
    </source>
</evidence>
<gene>
    <name evidence="1" type="ORF">J8A68_002743</name>
</gene>
<dbReference type="Proteomes" id="UP000694255">
    <property type="component" value="Unassembled WGS sequence"/>
</dbReference>
<comment type="caution">
    <text evidence="1">The sequence shown here is derived from an EMBL/GenBank/DDBJ whole genome shotgun (WGS) entry which is preliminary data.</text>
</comment>
<reference evidence="1 2" key="1">
    <citation type="journal article" date="2021" name="DNA Res.">
        <title>Genome analysis of Candida subhashii reveals its hybrid nature and dual mitochondrial genome conformations.</title>
        <authorList>
            <person name="Mixao V."/>
            <person name="Hegedusova E."/>
            <person name="Saus E."/>
            <person name="Pryszcz L.P."/>
            <person name="Cillingova A."/>
            <person name="Nosek J."/>
            <person name="Gabaldon T."/>
        </authorList>
    </citation>
    <scope>NUCLEOTIDE SEQUENCE [LARGE SCALE GENOMIC DNA]</scope>
    <source>
        <strain evidence="1 2">CBS 10753</strain>
    </source>
</reference>
<evidence type="ECO:0000313" key="2">
    <source>
        <dbReference type="Proteomes" id="UP000694255"/>
    </source>
</evidence>
<name>A0A8J5QCH4_9ASCO</name>
<protein>
    <submittedName>
        <fullName evidence="1">Uncharacterized protein</fullName>
    </submittedName>
</protein>
<dbReference type="RefSeq" id="XP_049263966.1">
    <property type="nucleotide sequence ID" value="XM_049406525.1"/>
</dbReference>
<dbReference type="AlphaFoldDB" id="A0A8J5QCH4"/>
<sequence>MENLLTHFQNYFDDDKNELPLPNLPLTIDNFTTEKLKVNKETSLYLHNAIFTPKKTLDLHPHFEPVSIPETYFVHSTGDTASRKKCDMNEMLIQQIIPKHKFPTPKVKGIKNLSKRFEENIDIPIDCNSIVISDEFELPTCIKPKDSSTYQIDQPLVIQPGTTITNPNSFTFPTWKVSESIDLLDYINDEIKEFDLAQLVTTKNDIWSQKIIPPDNAYCIQNDYIFQSPARAQIEFDSFPEWEYDNQTKENVDLEQVHNFIIDQNRLTQSSEYFVYPVARSNGRIKKPFQELIREYFDKSKTNTHVWNLAKHQLINNMCWNPFNLDVKTFVKTKLVDPLSIESTVCEDYLVTKRYQKTGFELTLSNASHSAEVLFLTENKNTLETESVQPEREQVPDKEKLPEAKLKDLDASFVNTLPSNRATYHNDTEEIERLVSLRQNKKRKLEKNNIRLPSGLSMLSFLEPTISSSENENSLEELTILDDSKQDSNDTSSFSISETLSNKVYEFTQAQYILINQTLWQKDYKLAKDIMGNIQSLEVQFANDVDMIINCQTGIYIAGSNYLLQGDSKNEYLILPSLLSIKQCLHKLYFVILLENSYFLNYGGEKLQKIQLICMSLNIKCLLIPPEDAFIWIMEIIEVEKPEELDDPMPQDCEECAFLCECGLSYFQCNFILQRMTLNEFILSNIEEKLKLLSNSVTCELLYRLEHIFNERLHE</sequence>
<dbReference type="GeneID" id="73469544"/>